<comment type="caution">
    <text evidence="3">The sequence shown here is derived from an EMBL/GenBank/DDBJ whole genome shotgun (WGS) entry which is preliminary data.</text>
</comment>
<keyword evidence="3" id="KW-0808">Transferase</keyword>
<dbReference type="PANTHER" id="PTHR43591">
    <property type="entry name" value="METHYLTRANSFERASE"/>
    <property type="match status" value="1"/>
</dbReference>
<keyword evidence="4" id="KW-1185">Reference proteome</keyword>
<evidence type="ECO:0000256" key="1">
    <source>
        <dbReference type="SAM" id="MobiDB-lite"/>
    </source>
</evidence>
<feature type="domain" description="Methyltransferase" evidence="2">
    <location>
        <begin position="81"/>
        <end position="174"/>
    </location>
</feature>
<dbReference type="GO" id="GO:0008168">
    <property type="term" value="F:methyltransferase activity"/>
    <property type="evidence" value="ECO:0007669"/>
    <property type="project" value="UniProtKB-KW"/>
</dbReference>
<accession>A0AAD5PEL1</accession>
<reference evidence="3" key="1">
    <citation type="journal article" date="2022" name="IScience">
        <title>Evolution of zygomycete secretomes and the origins of terrestrial fungal ecologies.</title>
        <authorList>
            <person name="Chang Y."/>
            <person name="Wang Y."/>
            <person name="Mondo S."/>
            <person name="Ahrendt S."/>
            <person name="Andreopoulos W."/>
            <person name="Barry K."/>
            <person name="Beard J."/>
            <person name="Benny G.L."/>
            <person name="Blankenship S."/>
            <person name="Bonito G."/>
            <person name="Cuomo C."/>
            <person name="Desiro A."/>
            <person name="Gervers K.A."/>
            <person name="Hundley H."/>
            <person name="Kuo A."/>
            <person name="LaButti K."/>
            <person name="Lang B.F."/>
            <person name="Lipzen A."/>
            <person name="O'Donnell K."/>
            <person name="Pangilinan J."/>
            <person name="Reynolds N."/>
            <person name="Sandor L."/>
            <person name="Smith M.E."/>
            <person name="Tsang A."/>
            <person name="Grigoriev I.V."/>
            <person name="Stajich J.E."/>
            <person name="Spatafora J.W."/>
        </authorList>
    </citation>
    <scope>NUCLEOTIDE SEQUENCE</scope>
    <source>
        <strain evidence="3">RSA 2281</strain>
    </source>
</reference>
<dbReference type="InterPro" id="IPR041698">
    <property type="entry name" value="Methyltransf_25"/>
</dbReference>
<dbReference type="Gene3D" id="3.40.50.150">
    <property type="entry name" value="Vaccinia Virus protein VP39"/>
    <property type="match status" value="1"/>
</dbReference>
<reference evidence="3" key="2">
    <citation type="submission" date="2023-02" db="EMBL/GenBank/DDBJ databases">
        <authorList>
            <consortium name="DOE Joint Genome Institute"/>
            <person name="Mondo S.J."/>
            <person name="Chang Y."/>
            <person name="Wang Y."/>
            <person name="Ahrendt S."/>
            <person name="Andreopoulos W."/>
            <person name="Barry K."/>
            <person name="Beard J."/>
            <person name="Benny G.L."/>
            <person name="Blankenship S."/>
            <person name="Bonito G."/>
            <person name="Cuomo C."/>
            <person name="Desiro A."/>
            <person name="Gervers K.A."/>
            <person name="Hundley H."/>
            <person name="Kuo A."/>
            <person name="LaButti K."/>
            <person name="Lang B.F."/>
            <person name="Lipzen A."/>
            <person name="O'Donnell K."/>
            <person name="Pangilinan J."/>
            <person name="Reynolds N."/>
            <person name="Sandor L."/>
            <person name="Smith M.W."/>
            <person name="Tsang A."/>
            <person name="Grigoriev I.V."/>
            <person name="Stajich J.E."/>
            <person name="Spatafora J.W."/>
        </authorList>
    </citation>
    <scope>NUCLEOTIDE SEQUENCE</scope>
    <source>
        <strain evidence="3">RSA 2281</strain>
    </source>
</reference>
<protein>
    <submittedName>
        <fullName evidence="3">S-adenosyl-L-methionine-dependent methyltransferase</fullName>
    </submittedName>
</protein>
<dbReference type="InterPro" id="IPR029063">
    <property type="entry name" value="SAM-dependent_MTases_sf"/>
</dbReference>
<dbReference type="Pfam" id="PF13649">
    <property type="entry name" value="Methyltransf_25"/>
    <property type="match status" value="1"/>
</dbReference>
<evidence type="ECO:0000313" key="3">
    <source>
        <dbReference type="EMBL" id="KAI9265044.1"/>
    </source>
</evidence>
<feature type="region of interest" description="Disordered" evidence="1">
    <location>
        <begin position="1"/>
        <end position="34"/>
    </location>
</feature>
<name>A0AAD5PEL1_9FUNG</name>
<keyword evidence="3" id="KW-0489">Methyltransferase</keyword>
<feature type="compositionally biased region" description="Polar residues" evidence="1">
    <location>
        <begin position="1"/>
        <end position="22"/>
    </location>
</feature>
<dbReference type="CDD" id="cd02440">
    <property type="entry name" value="AdoMet_MTases"/>
    <property type="match status" value="1"/>
</dbReference>
<dbReference type="GO" id="GO:0032259">
    <property type="term" value="P:methylation"/>
    <property type="evidence" value="ECO:0007669"/>
    <property type="project" value="UniProtKB-KW"/>
</dbReference>
<dbReference type="PANTHER" id="PTHR43591:SF24">
    <property type="entry name" value="2-METHOXY-6-POLYPRENYL-1,4-BENZOQUINOL METHYLASE, MITOCHONDRIAL"/>
    <property type="match status" value="1"/>
</dbReference>
<organism evidence="3 4">
    <name type="scientific">Phascolomyces articulosus</name>
    <dbReference type="NCBI Taxonomy" id="60185"/>
    <lineage>
        <taxon>Eukaryota</taxon>
        <taxon>Fungi</taxon>
        <taxon>Fungi incertae sedis</taxon>
        <taxon>Mucoromycota</taxon>
        <taxon>Mucoromycotina</taxon>
        <taxon>Mucoromycetes</taxon>
        <taxon>Mucorales</taxon>
        <taxon>Lichtheimiaceae</taxon>
        <taxon>Phascolomyces</taxon>
    </lineage>
</organism>
<dbReference type="Proteomes" id="UP001209540">
    <property type="component" value="Unassembled WGS sequence"/>
</dbReference>
<evidence type="ECO:0000259" key="2">
    <source>
        <dbReference type="Pfam" id="PF13649"/>
    </source>
</evidence>
<dbReference type="AlphaFoldDB" id="A0AAD5PEL1"/>
<proteinExistence type="predicted"/>
<sequence length="309" mass="35167">MTSQSKSFNDVDNSISQQLNSNADKKDPSDNNSQQKNVKYLLKNDESEFVRLNSQHEALKLVWKSLYKAPIHDELEKGIKVLDSGCGTGCWILDMCKQYPNSIFLGTDVSTIYSVHDEIKPSNCSFDVANVLEPLPFPDNHFDFIHQRLLVAAIPQDSWQPVVNSFMRILKPGGWVEFMETTDVINLSPKGARLRNLLSSGAAKRGIRSSAPRELELYMLNAGFVNIKAIPMLLPFGKSDMGDNTISSLFQDDFLRLYRREAIQAVAMKYLPEIETPEDYEKFLKDVLAEYDEYNTSLLSFRFYGQKPQ</sequence>
<dbReference type="EMBL" id="JAIXMP010000011">
    <property type="protein sequence ID" value="KAI9265044.1"/>
    <property type="molecule type" value="Genomic_DNA"/>
</dbReference>
<dbReference type="SUPFAM" id="SSF53335">
    <property type="entry name" value="S-adenosyl-L-methionine-dependent methyltransferases"/>
    <property type="match status" value="1"/>
</dbReference>
<gene>
    <name evidence="3" type="ORF">BDA99DRAFT_604346</name>
</gene>
<evidence type="ECO:0000313" key="4">
    <source>
        <dbReference type="Proteomes" id="UP001209540"/>
    </source>
</evidence>